<dbReference type="Pfam" id="PF17782">
    <property type="entry name" value="WHD_DprA"/>
    <property type="match status" value="1"/>
</dbReference>
<dbReference type="InterPro" id="IPR041614">
    <property type="entry name" value="DprA_WH"/>
</dbReference>
<comment type="caution">
    <text evidence="4">The sequence shown here is derived from an EMBL/GenBank/DDBJ whole genome shotgun (WGS) entry which is preliminary data.</text>
</comment>
<feature type="domain" description="Smf/DprA SLOG" evidence="2">
    <location>
        <begin position="107"/>
        <end position="312"/>
    </location>
</feature>
<dbReference type="SUPFAM" id="SSF102405">
    <property type="entry name" value="MCP/YpsA-like"/>
    <property type="match status" value="1"/>
</dbReference>
<dbReference type="Gene3D" id="1.10.10.10">
    <property type="entry name" value="Winged helix-like DNA-binding domain superfamily/Winged helix DNA-binding domain"/>
    <property type="match status" value="1"/>
</dbReference>
<evidence type="ECO:0000259" key="3">
    <source>
        <dbReference type="Pfam" id="PF17782"/>
    </source>
</evidence>
<dbReference type="InterPro" id="IPR036388">
    <property type="entry name" value="WH-like_DNA-bd_sf"/>
</dbReference>
<name>A0ABW0R9C4_9BACL</name>
<proteinExistence type="inferred from homology"/>
<evidence type="ECO:0000259" key="2">
    <source>
        <dbReference type="Pfam" id="PF02481"/>
    </source>
</evidence>
<sequence length="397" mass="43696">MGSYKHSPRIRNRPKLTLEDVRKSHITREALIALHETPGVGDLAICAVVQYGMSHPQRLLQDAVSLKAGDWREMGLSDRQCESIVDSFSPEARQRRARRCREGGIGIMTFLDERYSPLLREIADPPWVLYYRGNWELAHRPAVAIVGTRQATAYGRKVAEELAAGCSRRMTVVSGLARGIDTAAHQGAVRGAYGTIGVLATPVDQCYPPENRRIYEDIAANGLLLSETMPDASFHPGLFPMRNRVIAGLSMGVVVVEAAGKSGALITADLAIDYDRDVFIVPGPISSPRSKGALEYFRKGAIPVLDESDIFGMYEHRLPRDNRILNASKSAPANANASPELSQEEQILYELLLDHPCSVDELAEKSGMTFGLLQSVLLSLLIKRRVHQQPGSVYKVL</sequence>
<feature type="domain" description="DprA winged helix" evidence="3">
    <location>
        <begin position="334"/>
        <end position="391"/>
    </location>
</feature>
<dbReference type="Proteomes" id="UP001596108">
    <property type="component" value="Unassembled WGS sequence"/>
</dbReference>
<dbReference type="EMBL" id="JBHSNC010000057">
    <property type="protein sequence ID" value="MFC5532442.1"/>
    <property type="molecule type" value="Genomic_DNA"/>
</dbReference>
<keyword evidence="5" id="KW-1185">Reference proteome</keyword>
<dbReference type="Pfam" id="PF02481">
    <property type="entry name" value="DNA_processg_A"/>
    <property type="match status" value="1"/>
</dbReference>
<accession>A0ABW0R9C4</accession>
<evidence type="ECO:0000313" key="4">
    <source>
        <dbReference type="EMBL" id="MFC5532442.1"/>
    </source>
</evidence>
<dbReference type="InterPro" id="IPR057666">
    <property type="entry name" value="DrpA_SLOG"/>
</dbReference>
<dbReference type="PANTHER" id="PTHR43022">
    <property type="entry name" value="PROTEIN SMF"/>
    <property type="match status" value="1"/>
</dbReference>
<dbReference type="PANTHER" id="PTHR43022:SF1">
    <property type="entry name" value="PROTEIN SMF"/>
    <property type="match status" value="1"/>
</dbReference>
<protein>
    <submittedName>
        <fullName evidence="4">DNA-processing protein DprA</fullName>
    </submittedName>
</protein>
<organism evidence="4 5">
    <name type="scientific">Cohnella yongneupensis</name>
    <dbReference type="NCBI Taxonomy" id="425006"/>
    <lineage>
        <taxon>Bacteria</taxon>
        <taxon>Bacillati</taxon>
        <taxon>Bacillota</taxon>
        <taxon>Bacilli</taxon>
        <taxon>Bacillales</taxon>
        <taxon>Paenibacillaceae</taxon>
        <taxon>Cohnella</taxon>
    </lineage>
</organism>
<dbReference type="InterPro" id="IPR003488">
    <property type="entry name" value="DprA"/>
</dbReference>
<evidence type="ECO:0000313" key="5">
    <source>
        <dbReference type="Proteomes" id="UP001596108"/>
    </source>
</evidence>
<gene>
    <name evidence="4" type="primary">dprA</name>
    <name evidence="4" type="ORF">ACFPQ4_23750</name>
</gene>
<comment type="similarity">
    <text evidence="1">Belongs to the DprA/Smf family.</text>
</comment>
<dbReference type="Gene3D" id="3.40.50.450">
    <property type="match status" value="1"/>
</dbReference>
<reference evidence="5" key="1">
    <citation type="journal article" date="2019" name="Int. J. Syst. Evol. Microbiol.">
        <title>The Global Catalogue of Microorganisms (GCM) 10K type strain sequencing project: providing services to taxonomists for standard genome sequencing and annotation.</title>
        <authorList>
            <consortium name="The Broad Institute Genomics Platform"/>
            <consortium name="The Broad Institute Genome Sequencing Center for Infectious Disease"/>
            <person name="Wu L."/>
            <person name="Ma J."/>
        </authorList>
    </citation>
    <scope>NUCLEOTIDE SEQUENCE [LARGE SCALE GENOMIC DNA]</scope>
    <source>
        <strain evidence="5">CGMCC 1.18578</strain>
    </source>
</reference>
<dbReference type="NCBIfam" id="TIGR00732">
    <property type="entry name" value="dprA"/>
    <property type="match status" value="1"/>
</dbReference>
<evidence type="ECO:0000256" key="1">
    <source>
        <dbReference type="ARBA" id="ARBA00006525"/>
    </source>
</evidence>
<dbReference type="RefSeq" id="WP_378114404.1">
    <property type="nucleotide sequence ID" value="NZ_JBHSNC010000057.1"/>
</dbReference>